<evidence type="ECO:0000313" key="3">
    <source>
        <dbReference type="Proteomes" id="UP000034803"/>
    </source>
</evidence>
<accession>A0A0F9YIH7</accession>
<comment type="caution">
    <text evidence="2">The sequence shown here is derived from an EMBL/GenBank/DDBJ whole genome shotgun (WGS) entry which is preliminary data.</text>
</comment>
<proteinExistence type="predicted"/>
<protein>
    <recommendedName>
        <fullName evidence="1">Spore protein YkvP/CgeB glycosyl transferase-like domain-containing protein</fullName>
    </recommendedName>
</protein>
<name>A0A0F9YIH7_9BACT</name>
<organism evidence="2 3">
    <name type="scientific">Candidatus Woesebacteria bacterium GW2011_GWC2_31_9</name>
    <dbReference type="NCBI Taxonomy" id="1618586"/>
    <lineage>
        <taxon>Bacteria</taxon>
        <taxon>Candidatus Woeseibacteriota</taxon>
    </lineage>
</organism>
<dbReference type="EMBL" id="LBOI01000011">
    <property type="protein sequence ID" value="KKP31324.1"/>
    <property type="molecule type" value="Genomic_DNA"/>
</dbReference>
<sequence>MKFVIIDTYYQGFLNNFWNKNKDFRTKKYKQIKKKLLDACFGTSDFYSYNLKKIGHKAVDLIVNDEILQYKWAKENGIKVSQTNLFSKLQSLPYIHKFIGRPDWVQKVALEQIKKENVDIIYIQDLSILNPDTLRQAKRYCKLLVGQIACPLSAKVNLKEFDLIITSFPHYVDKFKKMGINSEYLPLAFESRILKKIKSVNKKYDLTFVGGISPSHVKGTKMLNFIANKLRLDVWGYGKELLPHSSKLYRYHHGQAWAMEMYQKIAESKITINRHIDVAENYANNMRLFEATGMGALLITDKKKNLSSLFKVNKEIVEYDSNKELFDKINYYLSHDKEREEIAKNGQSRTLKDHTYNIRMKELVKIISGYV</sequence>
<feature type="domain" description="Spore protein YkvP/CgeB glycosyl transferase-like" evidence="1">
    <location>
        <begin position="222"/>
        <end position="364"/>
    </location>
</feature>
<dbReference type="Pfam" id="PF13524">
    <property type="entry name" value="Glyco_trans_1_2"/>
    <property type="match status" value="1"/>
</dbReference>
<dbReference type="Proteomes" id="UP000034803">
    <property type="component" value="Unassembled WGS sequence"/>
</dbReference>
<evidence type="ECO:0000313" key="2">
    <source>
        <dbReference type="EMBL" id="KKP31324.1"/>
    </source>
</evidence>
<dbReference type="InterPro" id="IPR055259">
    <property type="entry name" value="YkvP/CgeB_Glyco_trans-like"/>
</dbReference>
<gene>
    <name evidence="2" type="ORF">UR21_C0011G0005</name>
</gene>
<evidence type="ECO:0000259" key="1">
    <source>
        <dbReference type="Pfam" id="PF13524"/>
    </source>
</evidence>
<reference evidence="2 3" key="1">
    <citation type="journal article" date="2015" name="Nature">
        <title>rRNA introns, odd ribosomes, and small enigmatic genomes across a large radiation of phyla.</title>
        <authorList>
            <person name="Brown C.T."/>
            <person name="Hug L.A."/>
            <person name="Thomas B.C."/>
            <person name="Sharon I."/>
            <person name="Castelle C.J."/>
            <person name="Singh A."/>
            <person name="Wilkins M.J."/>
            <person name="Williams K.H."/>
            <person name="Banfield J.F."/>
        </authorList>
    </citation>
    <scope>NUCLEOTIDE SEQUENCE [LARGE SCALE GENOMIC DNA]</scope>
</reference>
<dbReference type="AlphaFoldDB" id="A0A0F9YIH7"/>
<dbReference type="SUPFAM" id="SSF53756">
    <property type="entry name" value="UDP-Glycosyltransferase/glycogen phosphorylase"/>
    <property type="match status" value="1"/>
</dbReference>
<dbReference type="PATRIC" id="fig|1618586.3.peg.616"/>